<name>B3NKE1_DROER</name>
<dbReference type="OrthoDB" id="365379at2759"/>
<feature type="compositionally biased region" description="Polar residues" evidence="6">
    <location>
        <begin position="338"/>
        <end position="351"/>
    </location>
</feature>
<evidence type="ECO:0000313" key="8">
    <source>
        <dbReference type="Proteomes" id="UP000008711"/>
    </source>
</evidence>
<evidence type="ECO:0000313" key="7">
    <source>
        <dbReference type="EMBL" id="EDV55163.1"/>
    </source>
</evidence>
<dbReference type="EMBL" id="CH954179">
    <property type="protein sequence ID" value="EDV55163.1"/>
    <property type="molecule type" value="Genomic_DNA"/>
</dbReference>
<feature type="compositionally biased region" description="Basic residues" evidence="6">
    <location>
        <begin position="353"/>
        <end position="366"/>
    </location>
</feature>
<protein>
    <recommendedName>
        <fullName evidence="2">RING-type E3 ubiquitin transferase</fullName>
        <ecNumber evidence="2">2.3.2.27</ecNumber>
    </recommendedName>
</protein>
<dbReference type="Proteomes" id="UP000008711">
    <property type="component" value="Unassembled WGS sequence"/>
</dbReference>
<sequence length="366" mass="41309">MMPRHMVQWRVYVYTNSLYSLPDRETSGFRGWSPQYFRRNPFEVHRVMMWVNRDVSVLIRNRKADVFYLYETIKNLLPRLGLDSMHFRKSMVHFFGAKTELFIHELINFARSPYDDLMAYECNTQYRALLPDDNGPSTSSLSRDHEFLSSRLLNFVDFTRRINYDDCGGFAADLALEDEDYGELDDMMVECYSAPFLMKLDGQVVTARIIPSSQAIASNQGQVNPQTQSQAQQAAIQPSQQAVQRSLPSGQQLGHQHASSSAVMPPSIEDLELEVAIERSMFEGAAQVSGGQGSDLVLPTGRVLRFANSNTNNRAVRNPNGSESGSGVMNPPPPPNVATGTSSAVPNNPRNVSLHRPRRRRMPYQR</sequence>
<dbReference type="EC" id="2.3.2.27" evidence="2"/>
<proteinExistence type="predicted"/>
<dbReference type="PANTHER" id="PTHR46077">
    <property type="entry name" value="E3 UBIQUITIN-PROTEIN LIGASE TOPORS"/>
    <property type="match status" value="1"/>
</dbReference>
<dbReference type="HOGENOM" id="CLU_740274_0_0_1"/>
<dbReference type="PhylomeDB" id="B3NKE1"/>
<dbReference type="GO" id="GO:0000209">
    <property type="term" value="P:protein polyubiquitination"/>
    <property type="evidence" value="ECO:0007669"/>
    <property type="project" value="TreeGrafter"/>
</dbReference>
<dbReference type="KEGG" id="der:6547129"/>
<feature type="compositionally biased region" description="Low complexity" evidence="6">
    <location>
        <begin position="222"/>
        <end position="244"/>
    </location>
</feature>
<dbReference type="AlphaFoldDB" id="B3NKE1"/>
<evidence type="ECO:0000256" key="2">
    <source>
        <dbReference type="ARBA" id="ARBA00012483"/>
    </source>
</evidence>
<keyword evidence="8" id="KW-1185">Reference proteome</keyword>
<accession>B3NKE1</accession>
<feature type="compositionally biased region" description="Polar residues" evidence="6">
    <location>
        <begin position="308"/>
        <end position="327"/>
    </location>
</feature>
<dbReference type="OMA" id="RYMVYWR"/>
<comment type="catalytic activity">
    <reaction evidence="1">
        <text>S-ubiquitinyl-[E2 ubiquitin-conjugating enzyme]-L-cysteine + [acceptor protein]-L-lysine = [E2 ubiquitin-conjugating enzyme]-L-cysteine + N(6)-ubiquitinyl-[acceptor protein]-L-lysine.</text>
        <dbReference type="EC" id="2.3.2.27"/>
    </reaction>
</comment>
<keyword evidence="5" id="KW-0804">Transcription</keyword>
<evidence type="ECO:0000256" key="5">
    <source>
        <dbReference type="ARBA" id="ARBA00023163"/>
    </source>
</evidence>
<dbReference type="PANTHER" id="PTHR46077:SF1">
    <property type="entry name" value="TOP1 BINDING ARGININE_SERINE RICH PROTEIN, E3 UBIQUITIN LIGASE"/>
    <property type="match status" value="1"/>
</dbReference>
<reference evidence="7 8" key="2">
    <citation type="journal article" date="2008" name="Bioinformatics">
        <title>Assembly reconciliation.</title>
        <authorList>
            <person name="Zimin A.V."/>
            <person name="Smith D.R."/>
            <person name="Sutton G."/>
            <person name="Yorke J.A."/>
        </authorList>
    </citation>
    <scope>NUCLEOTIDE SEQUENCE [LARGE SCALE GENOMIC DNA]</scope>
    <source>
        <strain evidence="7 8">TSC#14021-0224.01</strain>
    </source>
</reference>
<keyword evidence="3" id="KW-0808">Transferase</keyword>
<reference evidence="7 8" key="1">
    <citation type="journal article" date="2007" name="Nature">
        <title>Evolution of genes and genomes on the Drosophila phylogeny.</title>
        <authorList>
            <consortium name="Drosophila 12 Genomes Consortium"/>
            <person name="Clark A.G."/>
            <person name="Eisen M.B."/>
            <person name="Smith D.R."/>
            <person name="Bergman C.M."/>
            <person name="Oliver B."/>
            <person name="Markow T.A."/>
            <person name="Kaufman T.C."/>
            <person name="Kellis M."/>
            <person name="Gelbart W."/>
            <person name="Iyer V.N."/>
            <person name="Pollard D.A."/>
            <person name="Sackton T.B."/>
            <person name="Larracuente A.M."/>
            <person name="Singh N.D."/>
            <person name="Abad J.P."/>
            <person name="Abt D.N."/>
            <person name="Adryan B."/>
            <person name="Aguade M."/>
            <person name="Akashi H."/>
            <person name="Anderson W.W."/>
            <person name="Aquadro C.F."/>
            <person name="Ardell D.H."/>
            <person name="Arguello R."/>
            <person name="Artieri C.G."/>
            <person name="Barbash D.A."/>
            <person name="Barker D."/>
            <person name="Barsanti P."/>
            <person name="Batterham P."/>
            <person name="Batzoglou S."/>
            <person name="Begun D."/>
            <person name="Bhutkar A."/>
            <person name="Blanco E."/>
            <person name="Bosak S.A."/>
            <person name="Bradley R.K."/>
            <person name="Brand A.D."/>
            <person name="Brent M.R."/>
            <person name="Brooks A.N."/>
            <person name="Brown R.H."/>
            <person name="Butlin R.K."/>
            <person name="Caggese C."/>
            <person name="Calvi B.R."/>
            <person name="Bernardo de Carvalho A."/>
            <person name="Caspi A."/>
            <person name="Castrezana S."/>
            <person name="Celniker S.E."/>
            <person name="Chang J.L."/>
            <person name="Chapple C."/>
            <person name="Chatterji S."/>
            <person name="Chinwalla A."/>
            <person name="Civetta A."/>
            <person name="Clifton S.W."/>
            <person name="Comeron J.M."/>
            <person name="Costello J.C."/>
            <person name="Coyne J.A."/>
            <person name="Daub J."/>
            <person name="David R.G."/>
            <person name="Delcher A.L."/>
            <person name="Delehaunty K."/>
            <person name="Do C.B."/>
            <person name="Ebling H."/>
            <person name="Edwards K."/>
            <person name="Eickbush T."/>
            <person name="Evans J.D."/>
            <person name="Filipski A."/>
            <person name="Findeiss S."/>
            <person name="Freyhult E."/>
            <person name="Fulton L."/>
            <person name="Fulton R."/>
            <person name="Garcia A.C."/>
            <person name="Gardiner A."/>
            <person name="Garfield D.A."/>
            <person name="Garvin B.E."/>
            <person name="Gibson G."/>
            <person name="Gilbert D."/>
            <person name="Gnerre S."/>
            <person name="Godfrey J."/>
            <person name="Good R."/>
            <person name="Gotea V."/>
            <person name="Gravely B."/>
            <person name="Greenberg A.J."/>
            <person name="Griffiths-Jones S."/>
            <person name="Gross S."/>
            <person name="Guigo R."/>
            <person name="Gustafson E.A."/>
            <person name="Haerty W."/>
            <person name="Hahn M.W."/>
            <person name="Halligan D.L."/>
            <person name="Halpern A.L."/>
            <person name="Halter G.M."/>
            <person name="Han M.V."/>
            <person name="Heger A."/>
            <person name="Hillier L."/>
            <person name="Hinrichs A.S."/>
            <person name="Holmes I."/>
            <person name="Hoskins R.A."/>
            <person name="Hubisz M.J."/>
            <person name="Hultmark D."/>
            <person name="Huntley M.A."/>
            <person name="Jaffe D.B."/>
            <person name="Jagadeeshan S."/>
            <person name="Jeck W.R."/>
            <person name="Johnson J."/>
            <person name="Jones C.D."/>
            <person name="Jordan W.C."/>
            <person name="Karpen G.H."/>
            <person name="Kataoka E."/>
            <person name="Keightley P.D."/>
            <person name="Kheradpour P."/>
            <person name="Kirkness E.F."/>
            <person name="Koerich L.B."/>
            <person name="Kristiansen K."/>
            <person name="Kudrna D."/>
            <person name="Kulathinal R.J."/>
            <person name="Kumar S."/>
            <person name="Kwok R."/>
            <person name="Lander E."/>
            <person name="Langley C.H."/>
            <person name="Lapoint R."/>
            <person name="Lazzaro B.P."/>
            <person name="Lee S.J."/>
            <person name="Levesque L."/>
            <person name="Li R."/>
            <person name="Lin C.F."/>
            <person name="Lin M.F."/>
            <person name="Lindblad-Toh K."/>
            <person name="Llopart A."/>
            <person name="Long M."/>
            <person name="Low L."/>
            <person name="Lozovsky E."/>
            <person name="Lu J."/>
            <person name="Luo M."/>
            <person name="Machado C.A."/>
            <person name="Makalowski W."/>
            <person name="Marzo M."/>
            <person name="Matsuda M."/>
            <person name="Matzkin L."/>
            <person name="McAllister B."/>
            <person name="McBride C.S."/>
            <person name="McKernan B."/>
            <person name="McKernan K."/>
            <person name="Mendez-Lago M."/>
            <person name="Minx P."/>
            <person name="Mollenhauer M.U."/>
            <person name="Montooth K."/>
            <person name="Mount S.M."/>
            <person name="Mu X."/>
            <person name="Myers E."/>
            <person name="Negre B."/>
            <person name="Newfeld S."/>
            <person name="Nielsen R."/>
            <person name="Noor M.A."/>
            <person name="O'Grady P."/>
            <person name="Pachter L."/>
            <person name="Papaceit M."/>
            <person name="Parisi M.J."/>
            <person name="Parisi M."/>
            <person name="Parts L."/>
            <person name="Pedersen J.S."/>
            <person name="Pesole G."/>
            <person name="Phillippy A.M."/>
            <person name="Ponting C.P."/>
            <person name="Pop M."/>
            <person name="Porcelli D."/>
            <person name="Powell J.R."/>
            <person name="Prohaska S."/>
            <person name="Pruitt K."/>
            <person name="Puig M."/>
            <person name="Quesneville H."/>
            <person name="Ram K.R."/>
            <person name="Rand D."/>
            <person name="Rasmussen M.D."/>
            <person name="Reed L.K."/>
            <person name="Reenan R."/>
            <person name="Reily A."/>
            <person name="Remington K.A."/>
            <person name="Rieger T.T."/>
            <person name="Ritchie M.G."/>
            <person name="Robin C."/>
            <person name="Rogers Y.H."/>
            <person name="Rohde C."/>
            <person name="Rozas J."/>
            <person name="Rubenfield M.J."/>
            <person name="Ruiz A."/>
            <person name="Russo S."/>
            <person name="Salzberg S.L."/>
            <person name="Sanchez-Gracia A."/>
            <person name="Saranga D.J."/>
            <person name="Sato H."/>
            <person name="Schaeffer S.W."/>
            <person name="Schatz M.C."/>
            <person name="Schlenke T."/>
            <person name="Schwartz R."/>
            <person name="Segarra C."/>
            <person name="Singh R.S."/>
            <person name="Sirot L."/>
            <person name="Sirota M."/>
            <person name="Sisneros N.B."/>
            <person name="Smith C.D."/>
            <person name="Smith T.F."/>
            <person name="Spieth J."/>
            <person name="Stage D.E."/>
            <person name="Stark A."/>
            <person name="Stephan W."/>
            <person name="Strausberg R.L."/>
            <person name="Strempel S."/>
            <person name="Sturgill D."/>
            <person name="Sutton G."/>
            <person name="Sutton G.G."/>
            <person name="Tao W."/>
            <person name="Teichmann S."/>
            <person name="Tobari Y.N."/>
            <person name="Tomimura Y."/>
            <person name="Tsolas J.M."/>
            <person name="Valente V.L."/>
            <person name="Venter E."/>
            <person name="Venter J.C."/>
            <person name="Vicario S."/>
            <person name="Vieira F.G."/>
            <person name="Vilella A.J."/>
            <person name="Villasante A."/>
            <person name="Walenz B."/>
            <person name="Wang J."/>
            <person name="Wasserman M."/>
            <person name="Watts T."/>
            <person name="Wilson D."/>
            <person name="Wilson R.K."/>
            <person name="Wing R.A."/>
            <person name="Wolfner M.F."/>
            <person name="Wong A."/>
            <person name="Wong G.K."/>
            <person name="Wu C.I."/>
            <person name="Wu G."/>
            <person name="Yamamoto D."/>
            <person name="Yang H.P."/>
            <person name="Yang S.P."/>
            <person name="Yorke J.A."/>
            <person name="Yoshida K."/>
            <person name="Zdobnov E."/>
            <person name="Zhang P."/>
            <person name="Zhang Y."/>
            <person name="Zimin A.V."/>
            <person name="Baldwin J."/>
            <person name="Abdouelleil A."/>
            <person name="Abdulkadir J."/>
            <person name="Abebe A."/>
            <person name="Abera B."/>
            <person name="Abreu J."/>
            <person name="Acer S.C."/>
            <person name="Aftuck L."/>
            <person name="Alexander A."/>
            <person name="An P."/>
            <person name="Anderson E."/>
            <person name="Anderson S."/>
            <person name="Arachi H."/>
            <person name="Azer M."/>
            <person name="Bachantsang P."/>
            <person name="Barry A."/>
            <person name="Bayul T."/>
            <person name="Berlin A."/>
            <person name="Bessette D."/>
            <person name="Bloom T."/>
            <person name="Blye J."/>
            <person name="Boguslavskiy L."/>
            <person name="Bonnet C."/>
            <person name="Boukhgalter B."/>
            <person name="Bourzgui I."/>
            <person name="Brown A."/>
            <person name="Cahill P."/>
            <person name="Channer S."/>
            <person name="Cheshatsang Y."/>
            <person name="Chuda L."/>
            <person name="Citroen M."/>
            <person name="Collymore A."/>
            <person name="Cooke P."/>
            <person name="Costello M."/>
            <person name="D'Aco K."/>
            <person name="Daza R."/>
            <person name="De Haan G."/>
            <person name="DeGray S."/>
            <person name="DeMaso C."/>
            <person name="Dhargay N."/>
            <person name="Dooley K."/>
            <person name="Dooley E."/>
            <person name="Doricent M."/>
            <person name="Dorje P."/>
            <person name="Dorjee K."/>
            <person name="Dupes A."/>
            <person name="Elong R."/>
            <person name="Falk J."/>
            <person name="Farina A."/>
            <person name="Faro S."/>
            <person name="Ferguson D."/>
            <person name="Fisher S."/>
            <person name="Foley C.D."/>
            <person name="Franke A."/>
            <person name="Friedrich D."/>
            <person name="Gadbois L."/>
            <person name="Gearin G."/>
            <person name="Gearin C.R."/>
            <person name="Giannoukos G."/>
            <person name="Goode T."/>
            <person name="Graham J."/>
            <person name="Grandbois E."/>
            <person name="Grewal S."/>
            <person name="Gyaltsen K."/>
            <person name="Hafez N."/>
            <person name="Hagos B."/>
            <person name="Hall J."/>
            <person name="Henson C."/>
            <person name="Hollinger A."/>
            <person name="Honan T."/>
            <person name="Huard M.D."/>
            <person name="Hughes L."/>
            <person name="Hurhula B."/>
            <person name="Husby M.E."/>
            <person name="Kamat A."/>
            <person name="Kanga B."/>
            <person name="Kashin S."/>
            <person name="Khazanovich D."/>
            <person name="Kisner P."/>
            <person name="Lance K."/>
            <person name="Lara M."/>
            <person name="Lee W."/>
            <person name="Lennon N."/>
            <person name="Letendre F."/>
            <person name="LeVine R."/>
            <person name="Lipovsky A."/>
            <person name="Liu X."/>
            <person name="Liu J."/>
            <person name="Liu S."/>
            <person name="Lokyitsang T."/>
            <person name="Lokyitsang Y."/>
            <person name="Lubonja R."/>
            <person name="Lui A."/>
            <person name="MacDonald P."/>
            <person name="Magnisalis V."/>
            <person name="Maru K."/>
            <person name="Matthews C."/>
            <person name="McCusker W."/>
            <person name="McDonough S."/>
            <person name="Mehta T."/>
            <person name="Meldrim J."/>
            <person name="Meneus L."/>
            <person name="Mihai O."/>
            <person name="Mihalev A."/>
            <person name="Mihova T."/>
            <person name="Mittelman R."/>
            <person name="Mlenga V."/>
            <person name="Montmayeur A."/>
            <person name="Mulrain L."/>
            <person name="Navidi A."/>
            <person name="Naylor J."/>
            <person name="Negash T."/>
            <person name="Nguyen T."/>
            <person name="Nguyen N."/>
            <person name="Nicol R."/>
            <person name="Norbu C."/>
            <person name="Norbu N."/>
            <person name="Novod N."/>
            <person name="O'Neill B."/>
            <person name="Osman S."/>
            <person name="Markiewicz E."/>
            <person name="Oyono O.L."/>
            <person name="Patti C."/>
            <person name="Phunkhang P."/>
            <person name="Pierre F."/>
            <person name="Priest M."/>
            <person name="Raghuraman S."/>
            <person name="Rege F."/>
            <person name="Reyes R."/>
            <person name="Rise C."/>
            <person name="Rogov P."/>
            <person name="Ross K."/>
            <person name="Ryan E."/>
            <person name="Settipalli S."/>
            <person name="Shea T."/>
            <person name="Sherpa N."/>
            <person name="Shi L."/>
            <person name="Shih D."/>
            <person name="Sparrow T."/>
            <person name="Spaulding J."/>
            <person name="Stalker J."/>
            <person name="Stange-Thomann N."/>
            <person name="Stavropoulos S."/>
            <person name="Stone C."/>
            <person name="Strader C."/>
            <person name="Tesfaye S."/>
            <person name="Thomson T."/>
            <person name="Thoulutsang Y."/>
            <person name="Thoulutsang D."/>
            <person name="Topham K."/>
            <person name="Topping I."/>
            <person name="Tsamla T."/>
            <person name="Vassiliev H."/>
            <person name="Vo A."/>
            <person name="Wangchuk T."/>
            <person name="Wangdi T."/>
            <person name="Weiand M."/>
            <person name="Wilkinson J."/>
            <person name="Wilson A."/>
            <person name="Yadav S."/>
            <person name="Young G."/>
            <person name="Yu Q."/>
            <person name="Zembek L."/>
            <person name="Zhong D."/>
            <person name="Zimmer A."/>
            <person name="Zwirko Z."/>
            <person name="Jaffe D.B."/>
            <person name="Alvarez P."/>
            <person name="Brockman W."/>
            <person name="Butler J."/>
            <person name="Chin C."/>
            <person name="Gnerre S."/>
            <person name="Grabherr M."/>
            <person name="Kleber M."/>
            <person name="Mauceli E."/>
            <person name="MacCallum I."/>
        </authorList>
    </citation>
    <scope>NUCLEOTIDE SEQUENCE [LARGE SCALE GENOMIC DNA]</scope>
    <source>
        <strain evidence="7 8">TSC#14021-0224.01</strain>
    </source>
</reference>
<gene>
    <name evidence="7" type="primary">Dere\GG21941</name>
    <name evidence="7" type="synonym">dere_GLEANR_6710</name>
    <name evidence="7" type="synonym">GG21941</name>
    <name evidence="7" type="ORF">Dere_GG21941</name>
</gene>
<feature type="region of interest" description="Disordered" evidence="6">
    <location>
        <begin position="308"/>
        <end position="366"/>
    </location>
</feature>
<evidence type="ECO:0000256" key="1">
    <source>
        <dbReference type="ARBA" id="ARBA00000900"/>
    </source>
</evidence>
<keyword evidence="4" id="KW-0805">Transcription regulation</keyword>
<feature type="compositionally biased region" description="Polar residues" evidence="6">
    <location>
        <begin position="246"/>
        <end position="262"/>
    </location>
</feature>
<dbReference type="GO" id="GO:0006513">
    <property type="term" value="P:protein monoubiquitination"/>
    <property type="evidence" value="ECO:0007669"/>
    <property type="project" value="TreeGrafter"/>
</dbReference>
<dbReference type="eggNOG" id="KOG4430">
    <property type="taxonomic scope" value="Eukaryota"/>
</dbReference>
<feature type="region of interest" description="Disordered" evidence="6">
    <location>
        <begin position="217"/>
        <end position="266"/>
    </location>
</feature>
<dbReference type="GO" id="GO:0061630">
    <property type="term" value="F:ubiquitin protein ligase activity"/>
    <property type="evidence" value="ECO:0007669"/>
    <property type="project" value="UniProtKB-EC"/>
</dbReference>
<evidence type="ECO:0000256" key="3">
    <source>
        <dbReference type="ARBA" id="ARBA00022679"/>
    </source>
</evidence>
<organism evidence="7 8">
    <name type="scientific">Drosophila erecta</name>
    <name type="common">Fruit fly</name>
    <dbReference type="NCBI Taxonomy" id="7220"/>
    <lineage>
        <taxon>Eukaryota</taxon>
        <taxon>Metazoa</taxon>
        <taxon>Ecdysozoa</taxon>
        <taxon>Arthropoda</taxon>
        <taxon>Hexapoda</taxon>
        <taxon>Insecta</taxon>
        <taxon>Pterygota</taxon>
        <taxon>Neoptera</taxon>
        <taxon>Endopterygota</taxon>
        <taxon>Diptera</taxon>
        <taxon>Brachycera</taxon>
        <taxon>Muscomorpha</taxon>
        <taxon>Ephydroidea</taxon>
        <taxon>Drosophilidae</taxon>
        <taxon>Drosophila</taxon>
        <taxon>Sophophora</taxon>
    </lineage>
</organism>
<evidence type="ECO:0000256" key="4">
    <source>
        <dbReference type="ARBA" id="ARBA00023015"/>
    </source>
</evidence>
<evidence type="ECO:0000256" key="6">
    <source>
        <dbReference type="SAM" id="MobiDB-lite"/>
    </source>
</evidence>